<comment type="caution">
    <text evidence="2">The sequence shown here is derived from an EMBL/GenBank/DDBJ whole genome shotgun (WGS) entry which is preliminary data.</text>
</comment>
<feature type="compositionally biased region" description="Basic and acidic residues" evidence="1">
    <location>
        <begin position="60"/>
        <end position="91"/>
    </location>
</feature>
<dbReference type="Proteomes" id="UP001454036">
    <property type="component" value="Unassembled WGS sequence"/>
</dbReference>
<gene>
    <name evidence="2" type="ORF">LIER_12211</name>
</gene>
<evidence type="ECO:0000313" key="2">
    <source>
        <dbReference type="EMBL" id="GAA0154142.1"/>
    </source>
</evidence>
<keyword evidence="3" id="KW-1185">Reference proteome</keyword>
<feature type="region of interest" description="Disordered" evidence="1">
    <location>
        <begin position="43"/>
        <end position="91"/>
    </location>
</feature>
<protein>
    <submittedName>
        <fullName evidence="2">Uncharacterized protein</fullName>
    </submittedName>
</protein>
<reference evidence="2 3" key="1">
    <citation type="submission" date="2024-01" db="EMBL/GenBank/DDBJ databases">
        <title>The complete chloroplast genome sequence of Lithospermum erythrorhizon: insights into the phylogenetic relationship among Boraginaceae species and the maternal lineages of purple gromwells.</title>
        <authorList>
            <person name="Okada T."/>
            <person name="Watanabe K."/>
        </authorList>
    </citation>
    <scope>NUCLEOTIDE SEQUENCE [LARGE SCALE GENOMIC DNA]</scope>
</reference>
<accession>A0AAV3PTA2</accession>
<name>A0AAV3PTA2_LITER</name>
<dbReference type="EMBL" id="BAABME010002327">
    <property type="protein sequence ID" value="GAA0154142.1"/>
    <property type="molecule type" value="Genomic_DNA"/>
</dbReference>
<organism evidence="2 3">
    <name type="scientific">Lithospermum erythrorhizon</name>
    <name type="common">Purple gromwell</name>
    <name type="synonym">Lithospermum officinale var. erythrorhizon</name>
    <dbReference type="NCBI Taxonomy" id="34254"/>
    <lineage>
        <taxon>Eukaryota</taxon>
        <taxon>Viridiplantae</taxon>
        <taxon>Streptophyta</taxon>
        <taxon>Embryophyta</taxon>
        <taxon>Tracheophyta</taxon>
        <taxon>Spermatophyta</taxon>
        <taxon>Magnoliopsida</taxon>
        <taxon>eudicotyledons</taxon>
        <taxon>Gunneridae</taxon>
        <taxon>Pentapetalae</taxon>
        <taxon>asterids</taxon>
        <taxon>lamiids</taxon>
        <taxon>Boraginales</taxon>
        <taxon>Boraginaceae</taxon>
        <taxon>Boraginoideae</taxon>
        <taxon>Lithospermeae</taxon>
        <taxon>Lithospermum</taxon>
    </lineage>
</organism>
<dbReference type="AlphaFoldDB" id="A0AAV3PTA2"/>
<proteinExistence type="predicted"/>
<sequence length="91" mass="10432">MVHPLLSAEEGWKHPSSDPMDAFSLSTLYMIKYAATRREAMREISSEKTQADLESAQVSLKEREEELNSTKDALSAEKQRCKKLREEKQAM</sequence>
<evidence type="ECO:0000256" key="1">
    <source>
        <dbReference type="SAM" id="MobiDB-lite"/>
    </source>
</evidence>
<evidence type="ECO:0000313" key="3">
    <source>
        <dbReference type="Proteomes" id="UP001454036"/>
    </source>
</evidence>